<keyword evidence="2" id="KW-1185">Reference proteome</keyword>
<dbReference type="Gene3D" id="2.120.10.80">
    <property type="entry name" value="Kelch-type beta propeller"/>
    <property type="match status" value="2"/>
</dbReference>
<dbReference type="Pfam" id="PF01344">
    <property type="entry name" value="Kelch_1"/>
    <property type="match status" value="1"/>
</dbReference>
<comment type="caution">
    <text evidence="1">The sequence shown here is derived from an EMBL/GenBank/DDBJ whole genome shotgun (WGS) entry which is preliminary data.</text>
</comment>
<dbReference type="EMBL" id="JAYMRV010000004">
    <property type="protein sequence ID" value="MEM5422704.1"/>
    <property type="molecule type" value="Genomic_DNA"/>
</dbReference>
<dbReference type="InterPro" id="IPR011043">
    <property type="entry name" value="Gal_Oxase/kelch_b-propeller"/>
</dbReference>
<protein>
    <submittedName>
        <fullName evidence="1">Galactose oxidase</fullName>
    </submittedName>
</protein>
<organism evidence="1 2">
    <name type="scientific">Paraburkholderia ferrariae</name>
    <dbReference type="NCBI Taxonomy" id="386056"/>
    <lineage>
        <taxon>Bacteria</taxon>
        <taxon>Pseudomonadati</taxon>
        <taxon>Pseudomonadota</taxon>
        <taxon>Betaproteobacteria</taxon>
        <taxon>Burkholderiales</taxon>
        <taxon>Burkholderiaceae</taxon>
        <taxon>Paraburkholderia</taxon>
    </lineage>
</organism>
<dbReference type="InterPro" id="IPR006652">
    <property type="entry name" value="Kelch_1"/>
</dbReference>
<dbReference type="SMART" id="SM00612">
    <property type="entry name" value="Kelch"/>
    <property type="match status" value="5"/>
</dbReference>
<evidence type="ECO:0000313" key="1">
    <source>
        <dbReference type="EMBL" id="MEM5422704.1"/>
    </source>
</evidence>
<dbReference type="RefSeq" id="WP_342947577.1">
    <property type="nucleotide sequence ID" value="NZ_JAYMRV010000004.1"/>
</dbReference>
<name>A0ABU9RRM0_9BURK</name>
<gene>
    <name evidence="1" type="ORF">VSR73_16730</name>
</gene>
<dbReference type="PROSITE" id="PS51318">
    <property type="entry name" value="TAT"/>
    <property type="match status" value="1"/>
</dbReference>
<accession>A0ABU9RRM0</accession>
<dbReference type="InterPro" id="IPR006311">
    <property type="entry name" value="TAT_signal"/>
</dbReference>
<sequence>MPLSRRRFLELSLAASSTAWCTQREAMAADMQAMPEEDPQAMQKAQRGGLYASLRDPNATQLPPEAFMQRFFYSSAPSAAPQGAWTTAPPLPLPRSEMAWATSEGERMHVIGGYGAGQVARPYHHVFDAARGAWRNAAPVPRGANHIGVAALDGVVYAMGGFVEQNRIAVPDCYAYVVTDDRWHAIHPLSRGSRGAISVVAHEGMLHAIGGRDTRSVDWHEAYDPQSDSWKTLAPIPGPRDHTAAVSLAGWILVAGGRMDTFDFNTGMHVAYDAKRDAWEERAPMPTPRSGHGGAAWRGRFFCMGGEGTRRVFGQNEGYDPATDSWQAYAPMLTPRHGMGAAVVGDAIHVAGGGPMNGGVIQTSVHEVFSL</sequence>
<evidence type="ECO:0000313" key="2">
    <source>
        <dbReference type="Proteomes" id="UP001489897"/>
    </source>
</evidence>
<dbReference type="SUPFAM" id="SSF50965">
    <property type="entry name" value="Galactose oxidase, central domain"/>
    <property type="match status" value="1"/>
</dbReference>
<dbReference type="InterPro" id="IPR015915">
    <property type="entry name" value="Kelch-typ_b-propeller"/>
</dbReference>
<dbReference type="PANTHER" id="PTHR45632">
    <property type="entry name" value="LD33804P"/>
    <property type="match status" value="1"/>
</dbReference>
<reference evidence="1 2" key="1">
    <citation type="submission" date="2024-01" db="EMBL/GenBank/DDBJ databases">
        <title>The diversity of rhizobia nodulating Mimosa spp. in eleven states of Brazil covering several biomes is determined by host plant, location, and edaphic factors.</title>
        <authorList>
            <person name="Rouws L."/>
            <person name="Barauna A."/>
            <person name="Beukes C."/>
            <person name="De Faria S.M."/>
            <person name="Gross E."/>
            <person name="Dos Reis Junior F.B."/>
            <person name="Simon M."/>
            <person name="Maluk M."/>
            <person name="Odee D.W."/>
            <person name="Kenicer G."/>
            <person name="Young J.P.W."/>
            <person name="Reis V.M."/>
            <person name="Zilli J."/>
            <person name="James E.K."/>
        </authorList>
    </citation>
    <scope>NUCLEOTIDE SEQUENCE [LARGE SCALE GENOMIC DNA]</scope>
    <source>
        <strain evidence="1 2">JPY167</strain>
    </source>
</reference>
<proteinExistence type="predicted"/>
<dbReference type="PANTHER" id="PTHR45632:SF24">
    <property type="entry name" value="GALACTOSE OXIDASE"/>
    <property type="match status" value="1"/>
</dbReference>
<dbReference type="Proteomes" id="UP001489897">
    <property type="component" value="Unassembled WGS sequence"/>
</dbReference>